<keyword evidence="2" id="KW-0732">Signal</keyword>
<dbReference type="Pfam" id="PF01473">
    <property type="entry name" value="Choline_bind_1"/>
    <property type="match status" value="2"/>
</dbReference>
<keyword evidence="4" id="KW-1185">Reference proteome</keyword>
<evidence type="ECO:0000256" key="1">
    <source>
        <dbReference type="ARBA" id="ARBA00022737"/>
    </source>
</evidence>
<dbReference type="Gene3D" id="2.10.270.10">
    <property type="entry name" value="Cholin Binding"/>
    <property type="match status" value="1"/>
</dbReference>
<evidence type="ECO:0000256" key="2">
    <source>
        <dbReference type="SAM" id="SignalP"/>
    </source>
</evidence>
<dbReference type="AlphaFoldDB" id="A0AA36Y594"/>
<dbReference type="RefSeq" id="WP_009532614.1">
    <property type="nucleotide sequence ID" value="NZ_CAUOLT010000001.1"/>
</dbReference>
<evidence type="ECO:0000313" key="4">
    <source>
        <dbReference type="Proteomes" id="UP000018466"/>
    </source>
</evidence>
<sequence length="118" mass="13214">MKKKGLRIALLFALVLSMSQAVPAFAAHTLVDANSYVLTKTAQGVAVTGKDGKAVSGWVQDKDGNFYYFKKGVRNSGWDKINGDWYYFYPETGALARNTKVLNYDVDDDGRMIKVHEW</sequence>
<keyword evidence="1" id="KW-0677">Repeat</keyword>
<protein>
    <recommendedName>
        <fullName evidence="5">Cell wall-binding repeat protein</fullName>
    </recommendedName>
</protein>
<reference evidence="3 4" key="1">
    <citation type="submission" date="2011-10" db="EMBL/GenBank/DDBJ databases">
        <title>The Genome Sequence of Lachnospiraceae bacterium ACC2.</title>
        <authorList>
            <consortium name="The Broad Institute Genome Sequencing Platform"/>
            <person name="Earl A."/>
            <person name="Ward D."/>
            <person name="Feldgarden M."/>
            <person name="Gevers D."/>
            <person name="Sizova M."/>
            <person name="Hazen A."/>
            <person name="Epstein S."/>
            <person name="Young S.K."/>
            <person name="Zeng Q."/>
            <person name="Gargeya S."/>
            <person name="Fitzgerald M."/>
            <person name="Haas B."/>
            <person name="Abouelleil A."/>
            <person name="Alvarado L."/>
            <person name="Arachchi H.M."/>
            <person name="Berlin A."/>
            <person name="Brown A."/>
            <person name="Chapman S.B."/>
            <person name="Chen Z."/>
            <person name="Dunbar C."/>
            <person name="Freedman E."/>
            <person name="Gearin G."/>
            <person name="Goldberg J."/>
            <person name="Griggs A."/>
            <person name="Gujja S."/>
            <person name="Heiman D."/>
            <person name="Howarth C."/>
            <person name="Larson L."/>
            <person name="Lui A."/>
            <person name="MacDonald P.J.P."/>
            <person name="Montmayeur A."/>
            <person name="Murphy C."/>
            <person name="Neiman D."/>
            <person name="Pearson M."/>
            <person name="Priest M."/>
            <person name="Roberts A."/>
            <person name="Saif S."/>
            <person name="Shea T."/>
            <person name="Shenoy N."/>
            <person name="Sisk P."/>
            <person name="Stolte C."/>
            <person name="Sykes S."/>
            <person name="Wortman J."/>
            <person name="Nusbaum C."/>
            <person name="Birren B."/>
        </authorList>
    </citation>
    <scope>NUCLEOTIDE SEQUENCE [LARGE SCALE GENOMIC DNA]</scope>
    <source>
        <strain evidence="3 4">ACC2</strain>
    </source>
</reference>
<feature type="chain" id="PRO_5041397583" description="Cell wall-binding repeat protein" evidence="2">
    <location>
        <begin position="27"/>
        <end position="118"/>
    </location>
</feature>
<name>A0AA36Y594_9FIRM</name>
<comment type="caution">
    <text evidence="3">The sequence shown here is derived from an EMBL/GenBank/DDBJ whole genome shotgun (WGS) entry which is preliminary data.</text>
</comment>
<dbReference type="GeneID" id="86941808"/>
<proteinExistence type="predicted"/>
<dbReference type="Proteomes" id="UP000018466">
    <property type="component" value="Unassembled WGS sequence"/>
</dbReference>
<dbReference type="SUPFAM" id="SSF69360">
    <property type="entry name" value="Cell wall binding repeat"/>
    <property type="match status" value="1"/>
</dbReference>
<gene>
    <name evidence="3" type="ORF">HMPREF9623_00781</name>
</gene>
<accession>A0AA36Y594</accession>
<dbReference type="EMBL" id="AGEL01000006">
    <property type="protein sequence ID" value="EHO17182.1"/>
    <property type="molecule type" value="Genomic_DNA"/>
</dbReference>
<feature type="signal peptide" evidence="2">
    <location>
        <begin position="1"/>
        <end position="26"/>
    </location>
</feature>
<evidence type="ECO:0000313" key="3">
    <source>
        <dbReference type="EMBL" id="EHO17182.1"/>
    </source>
</evidence>
<organism evidence="3 4">
    <name type="scientific">Stomatobaculum longum</name>
    <dbReference type="NCBI Taxonomy" id="796942"/>
    <lineage>
        <taxon>Bacteria</taxon>
        <taxon>Bacillati</taxon>
        <taxon>Bacillota</taxon>
        <taxon>Clostridia</taxon>
        <taxon>Lachnospirales</taxon>
        <taxon>Lachnospiraceae</taxon>
        <taxon>Stomatobaculum</taxon>
    </lineage>
</organism>
<evidence type="ECO:0008006" key="5">
    <source>
        <dbReference type="Google" id="ProtNLM"/>
    </source>
</evidence>
<dbReference type="InterPro" id="IPR018337">
    <property type="entry name" value="Cell_wall/Cho-bd_repeat"/>
</dbReference>